<dbReference type="PROSITE" id="PS50181">
    <property type="entry name" value="FBOX"/>
    <property type="match status" value="1"/>
</dbReference>
<keyword evidence="3" id="KW-1185">Reference proteome</keyword>
<evidence type="ECO:0000259" key="1">
    <source>
        <dbReference type="PROSITE" id="PS50181"/>
    </source>
</evidence>
<dbReference type="SUPFAM" id="SSF81383">
    <property type="entry name" value="F-box domain"/>
    <property type="match status" value="1"/>
</dbReference>
<dbReference type="PANTHER" id="PTHR47744:SF1">
    <property type="entry name" value="OS05G0526300 PROTEIN"/>
    <property type="match status" value="1"/>
</dbReference>
<dbReference type="AlphaFoldDB" id="A0A833RWB4"/>
<dbReference type="EMBL" id="SWLB01000003">
    <property type="protein sequence ID" value="KAF3340069.1"/>
    <property type="molecule type" value="Genomic_DNA"/>
</dbReference>
<dbReference type="Pfam" id="PF12937">
    <property type="entry name" value="F-box-like"/>
    <property type="match status" value="1"/>
</dbReference>
<evidence type="ECO:0000313" key="2">
    <source>
        <dbReference type="EMBL" id="KAF3340069.1"/>
    </source>
</evidence>
<comment type="caution">
    <text evidence="2">The sequence shown here is derived from an EMBL/GenBank/DDBJ whole genome shotgun (WGS) entry which is preliminary data.</text>
</comment>
<proteinExistence type="predicted"/>
<organism evidence="2 3">
    <name type="scientific">Carex littledalei</name>
    <dbReference type="NCBI Taxonomy" id="544730"/>
    <lineage>
        <taxon>Eukaryota</taxon>
        <taxon>Viridiplantae</taxon>
        <taxon>Streptophyta</taxon>
        <taxon>Embryophyta</taxon>
        <taxon>Tracheophyta</taxon>
        <taxon>Spermatophyta</taxon>
        <taxon>Magnoliopsida</taxon>
        <taxon>Liliopsida</taxon>
        <taxon>Poales</taxon>
        <taxon>Cyperaceae</taxon>
        <taxon>Cyperoideae</taxon>
        <taxon>Cariceae</taxon>
        <taxon>Carex</taxon>
        <taxon>Carex subgen. Euthyceras</taxon>
    </lineage>
</organism>
<dbReference type="Proteomes" id="UP000623129">
    <property type="component" value="Unassembled WGS sequence"/>
</dbReference>
<sequence length="277" mass="31138">MESSGYEELGIAAALSRPWDYPTACDELSAMLRLGYAHLPKPLQFLVFQDTLLAFRILPDIQPGYGVAAASSLLQAAEAVLPKQKKAAAVSEFKRSVVAHKRRSKSHYDGDTVELSQDVLIHLFSFLDMRSLVAAGLVCKSWNSAAKENTLWKIEYSLFFGSSSVKEIDTPYDFDWKNCFQEKYKAELAVGAPTNRAVCRNCHSVVWLSTLTSRAPHSCAKLGQNKPKLKLISPRKFPKHVLGEDLWSELGFDTDDQDSDSDEISCTQYRFRKLWAY</sequence>
<name>A0A833RWB4_9POAL</name>
<reference evidence="2" key="1">
    <citation type="submission" date="2020-01" db="EMBL/GenBank/DDBJ databases">
        <title>Genome sequence of Kobresia littledalei, the first chromosome-level genome in the family Cyperaceae.</title>
        <authorList>
            <person name="Qu G."/>
        </authorList>
    </citation>
    <scope>NUCLEOTIDE SEQUENCE</scope>
    <source>
        <strain evidence="2">C.B.Clarke</strain>
        <tissue evidence="2">Leaf</tissue>
    </source>
</reference>
<evidence type="ECO:0000313" key="3">
    <source>
        <dbReference type="Proteomes" id="UP000623129"/>
    </source>
</evidence>
<gene>
    <name evidence="2" type="ORF">FCM35_KLT15840</name>
</gene>
<dbReference type="OrthoDB" id="10257471at2759"/>
<dbReference type="InterPro" id="IPR001810">
    <property type="entry name" value="F-box_dom"/>
</dbReference>
<protein>
    <submittedName>
        <fullName evidence="2">F-box protein</fullName>
    </submittedName>
</protein>
<dbReference type="SMART" id="SM00256">
    <property type="entry name" value="FBOX"/>
    <property type="match status" value="1"/>
</dbReference>
<dbReference type="Pfam" id="PF24104">
    <property type="entry name" value="At5g52880_ARM"/>
    <property type="match status" value="1"/>
</dbReference>
<feature type="domain" description="F-box" evidence="1">
    <location>
        <begin position="109"/>
        <end position="155"/>
    </location>
</feature>
<dbReference type="PANTHER" id="PTHR47744">
    <property type="entry name" value="OS05G0526300 PROTEIN"/>
    <property type="match status" value="1"/>
</dbReference>
<dbReference type="Gene3D" id="1.20.1280.50">
    <property type="match status" value="1"/>
</dbReference>
<dbReference type="InterPro" id="IPR057039">
    <property type="entry name" value="At5g52880_ARM"/>
</dbReference>
<accession>A0A833RWB4</accession>
<dbReference type="InterPro" id="IPR036047">
    <property type="entry name" value="F-box-like_dom_sf"/>
</dbReference>